<dbReference type="Proteomes" id="UP001589608">
    <property type="component" value="Unassembled WGS sequence"/>
</dbReference>
<feature type="compositionally biased region" description="Low complexity" evidence="1">
    <location>
        <begin position="33"/>
        <end position="59"/>
    </location>
</feature>
<keyword evidence="2" id="KW-0472">Membrane</keyword>
<name>A0ABV5M777_9ACTN</name>
<evidence type="ECO:0000256" key="1">
    <source>
        <dbReference type="SAM" id="MobiDB-lite"/>
    </source>
</evidence>
<feature type="transmembrane region" description="Helical" evidence="2">
    <location>
        <begin position="171"/>
        <end position="192"/>
    </location>
</feature>
<dbReference type="RefSeq" id="WP_223104442.1">
    <property type="nucleotide sequence ID" value="NZ_CP061913.1"/>
</dbReference>
<accession>A0ABV5M777</accession>
<dbReference type="EMBL" id="JBHMCA010000027">
    <property type="protein sequence ID" value="MFB9444697.1"/>
    <property type="molecule type" value="Genomic_DNA"/>
</dbReference>
<keyword evidence="4" id="KW-1185">Reference proteome</keyword>
<sequence length="197" mass="21415">MSQPQYPTQQPYPPQPPQPAPQGYPAPPAHQVQPSYPGQQPYQAPQSYQGQQPYQAPQPQGAPLVQCRFCGSVPAASVKFRGHQGMIVLMRFLSLDGPFCRDCGLSTFRSMTAKTLVQGWWGYASFIITPITVLINVVKRDKVASLPAPQPSPYGGSRQPMDPGKPLLQRPMAIIGLGIPLALFLFVVTLIVTSSST</sequence>
<comment type="caution">
    <text evidence="3">The sequence shown here is derived from an EMBL/GenBank/DDBJ whole genome shotgun (WGS) entry which is preliminary data.</text>
</comment>
<evidence type="ECO:0000313" key="4">
    <source>
        <dbReference type="Proteomes" id="UP001589608"/>
    </source>
</evidence>
<evidence type="ECO:0000256" key="2">
    <source>
        <dbReference type="SAM" id="Phobius"/>
    </source>
</evidence>
<evidence type="ECO:0008006" key="5">
    <source>
        <dbReference type="Google" id="ProtNLM"/>
    </source>
</evidence>
<evidence type="ECO:0000313" key="3">
    <source>
        <dbReference type="EMBL" id="MFB9444697.1"/>
    </source>
</evidence>
<feature type="transmembrane region" description="Helical" evidence="2">
    <location>
        <begin position="120"/>
        <end position="138"/>
    </location>
</feature>
<gene>
    <name evidence="3" type="ORF">ACFFTR_16600</name>
</gene>
<proteinExistence type="predicted"/>
<keyword evidence="2" id="KW-0812">Transmembrane</keyword>
<organism evidence="3 4">
    <name type="scientific">Dactylosporangium vinaceum</name>
    <dbReference type="NCBI Taxonomy" id="53362"/>
    <lineage>
        <taxon>Bacteria</taxon>
        <taxon>Bacillati</taxon>
        <taxon>Actinomycetota</taxon>
        <taxon>Actinomycetes</taxon>
        <taxon>Micromonosporales</taxon>
        <taxon>Micromonosporaceae</taxon>
        <taxon>Dactylosporangium</taxon>
    </lineage>
</organism>
<keyword evidence="2" id="KW-1133">Transmembrane helix</keyword>
<protein>
    <recommendedName>
        <fullName evidence="5">Toxin-antitoxin system, toxin component</fullName>
    </recommendedName>
</protein>
<feature type="compositionally biased region" description="Pro residues" evidence="1">
    <location>
        <begin position="10"/>
        <end position="28"/>
    </location>
</feature>
<reference evidence="3 4" key="1">
    <citation type="submission" date="2024-09" db="EMBL/GenBank/DDBJ databases">
        <authorList>
            <person name="Sun Q."/>
            <person name="Mori K."/>
        </authorList>
    </citation>
    <scope>NUCLEOTIDE SEQUENCE [LARGE SCALE GENOMIC DNA]</scope>
    <source>
        <strain evidence="3 4">JCM 3307</strain>
    </source>
</reference>
<feature type="region of interest" description="Disordered" evidence="1">
    <location>
        <begin position="1"/>
        <end position="59"/>
    </location>
</feature>